<dbReference type="GO" id="GO:0005829">
    <property type="term" value="C:cytosol"/>
    <property type="evidence" value="ECO:0007669"/>
    <property type="project" value="TreeGrafter"/>
</dbReference>
<dbReference type="FunFam" id="3.20.20.140:FF:000005">
    <property type="entry name" value="TatD family hydrolase"/>
    <property type="match status" value="1"/>
</dbReference>
<comment type="similarity">
    <text evidence="1">Belongs to the metallo-dependent hydrolases superfamily. TatD-type hydrolase family.</text>
</comment>
<organism evidence="5 6">
    <name type="scientific">Flavobacterium akiainvivens</name>
    <dbReference type="NCBI Taxonomy" id="1202724"/>
    <lineage>
        <taxon>Bacteria</taxon>
        <taxon>Pseudomonadati</taxon>
        <taxon>Bacteroidota</taxon>
        <taxon>Flavobacteriia</taxon>
        <taxon>Flavobacteriales</taxon>
        <taxon>Flavobacteriaceae</taxon>
        <taxon>Flavobacterium</taxon>
    </lineage>
</organism>
<dbReference type="InterPro" id="IPR032466">
    <property type="entry name" value="Metal_Hydrolase"/>
</dbReference>
<dbReference type="SUPFAM" id="SSF51556">
    <property type="entry name" value="Metallo-dependent hydrolases"/>
    <property type="match status" value="1"/>
</dbReference>
<dbReference type="OrthoDB" id="9810005at2"/>
<feature type="binding site" evidence="4">
    <location>
        <position position="94"/>
    </location>
    <ligand>
        <name>a divalent metal cation</name>
        <dbReference type="ChEBI" id="CHEBI:60240"/>
        <label>1</label>
    </ligand>
</feature>
<gene>
    <name evidence="5" type="ORF">AM493_16140</name>
</gene>
<feature type="binding site" evidence="4">
    <location>
        <position position="204"/>
    </location>
    <ligand>
        <name>a divalent metal cation</name>
        <dbReference type="ChEBI" id="CHEBI:60240"/>
        <label>1</label>
    </ligand>
</feature>
<keyword evidence="6" id="KW-1185">Reference proteome</keyword>
<feature type="binding site" evidence="4">
    <location>
        <position position="7"/>
    </location>
    <ligand>
        <name>a divalent metal cation</name>
        <dbReference type="ChEBI" id="CHEBI:60240"/>
        <label>1</label>
    </ligand>
</feature>
<dbReference type="InterPro" id="IPR018228">
    <property type="entry name" value="DNase_TatD-rel_CS"/>
</dbReference>
<dbReference type="PIRSF" id="PIRSF005902">
    <property type="entry name" value="DNase_TatD"/>
    <property type="match status" value="1"/>
</dbReference>
<dbReference type="InterPro" id="IPR015991">
    <property type="entry name" value="TatD/YcfH-like"/>
</dbReference>
<dbReference type="InterPro" id="IPR001130">
    <property type="entry name" value="TatD-like"/>
</dbReference>
<dbReference type="CDD" id="cd01310">
    <property type="entry name" value="TatD_DNAse"/>
    <property type="match status" value="1"/>
</dbReference>
<keyword evidence="3 5" id="KW-0378">Hydrolase</keyword>
<name>A0A0M8MJC7_9FLAO</name>
<dbReference type="Proteomes" id="UP000037755">
    <property type="component" value="Unassembled WGS sequence"/>
</dbReference>
<dbReference type="STRING" id="1202724.AM493_16140"/>
<dbReference type="PATRIC" id="fig|1202724.3.peg.3354"/>
<proteinExistence type="inferred from homology"/>
<dbReference type="EMBL" id="LIYD01000005">
    <property type="protein sequence ID" value="KOS07401.1"/>
    <property type="molecule type" value="Genomic_DNA"/>
</dbReference>
<dbReference type="AlphaFoldDB" id="A0A0M8MJC7"/>
<feature type="binding site" evidence="4">
    <location>
        <position position="9"/>
    </location>
    <ligand>
        <name>a divalent metal cation</name>
        <dbReference type="ChEBI" id="CHEBI:60240"/>
        <label>1</label>
    </ligand>
</feature>
<reference evidence="5 6" key="1">
    <citation type="submission" date="2015-08" db="EMBL/GenBank/DDBJ databases">
        <title>Whole genome sequence of Flavobacterium akiainvivens IK-1T, from decaying Wikstroemia oahuensis, an endemic Hawaiian shrub.</title>
        <authorList>
            <person name="Wan X."/>
            <person name="Hou S."/>
            <person name="Saito J."/>
            <person name="Donachie S."/>
        </authorList>
    </citation>
    <scope>NUCLEOTIDE SEQUENCE [LARGE SCALE GENOMIC DNA]</scope>
    <source>
        <strain evidence="5 6">IK-1</strain>
    </source>
</reference>
<evidence type="ECO:0000256" key="2">
    <source>
        <dbReference type="ARBA" id="ARBA00022723"/>
    </source>
</evidence>
<dbReference type="Pfam" id="PF01026">
    <property type="entry name" value="TatD_DNase"/>
    <property type="match status" value="1"/>
</dbReference>
<dbReference type="GO" id="GO:0004536">
    <property type="term" value="F:DNA nuclease activity"/>
    <property type="evidence" value="ECO:0007669"/>
    <property type="project" value="InterPro"/>
</dbReference>
<dbReference type="GO" id="GO:0046872">
    <property type="term" value="F:metal ion binding"/>
    <property type="evidence" value="ECO:0007669"/>
    <property type="project" value="UniProtKB-KW"/>
</dbReference>
<feature type="binding site" evidence="4">
    <location>
        <position position="130"/>
    </location>
    <ligand>
        <name>a divalent metal cation</name>
        <dbReference type="ChEBI" id="CHEBI:60240"/>
        <label>2</label>
    </ligand>
</feature>
<sequence>MTFTDTHTHLYSEEFAQDRDAMIQRAFAAGVTRLFVPSIDSTYTQQMYDLEAQYPENVFLMMGLHPTYVKENYLDELAHVEAHLAQHKFYAVGEIGVDLYWDKTFLKQQQEAFSRQIQLAKQYKLPINIHCRDAFDETFDVLESEKGEGLYGIFHCFTGDFEQAQRAIGYGMKLGIGGVATFKNGKIDQFLADIPLQNIVLETDAPYLSPVPHRGKRNESAYVALVAQKLAELYGVSVEEIARVTTQNSKEVYGV</sequence>
<evidence type="ECO:0000313" key="6">
    <source>
        <dbReference type="Proteomes" id="UP000037755"/>
    </source>
</evidence>
<evidence type="ECO:0000256" key="1">
    <source>
        <dbReference type="ARBA" id="ARBA00009275"/>
    </source>
</evidence>
<dbReference type="PROSITE" id="PS01090">
    <property type="entry name" value="TATD_2"/>
    <property type="match status" value="1"/>
</dbReference>
<protein>
    <submittedName>
        <fullName evidence="5">Hydrolase TatD</fullName>
    </submittedName>
</protein>
<dbReference type="GO" id="GO:0016788">
    <property type="term" value="F:hydrolase activity, acting on ester bonds"/>
    <property type="evidence" value="ECO:0007669"/>
    <property type="project" value="InterPro"/>
</dbReference>
<dbReference type="Gene3D" id="3.20.20.140">
    <property type="entry name" value="Metal-dependent hydrolases"/>
    <property type="match status" value="1"/>
</dbReference>
<dbReference type="NCBIfam" id="TIGR00010">
    <property type="entry name" value="YchF/TatD family DNA exonuclease"/>
    <property type="match status" value="1"/>
</dbReference>
<evidence type="ECO:0000256" key="4">
    <source>
        <dbReference type="PIRSR" id="PIRSR005902-1"/>
    </source>
</evidence>
<keyword evidence="2 4" id="KW-0479">Metal-binding</keyword>
<dbReference type="RefSeq" id="WP_054409059.1">
    <property type="nucleotide sequence ID" value="NZ_FOYA01000005.1"/>
</dbReference>
<accession>A0A0M8MJC7</accession>
<dbReference type="PANTHER" id="PTHR46124">
    <property type="entry name" value="D-AMINOACYL-TRNA DEACYLASE"/>
    <property type="match status" value="1"/>
</dbReference>
<evidence type="ECO:0000256" key="3">
    <source>
        <dbReference type="ARBA" id="ARBA00022801"/>
    </source>
</evidence>
<dbReference type="PANTHER" id="PTHR46124:SF4">
    <property type="entry name" value="HYDROLASE TATD"/>
    <property type="match status" value="1"/>
</dbReference>
<feature type="binding site" evidence="4">
    <location>
        <position position="155"/>
    </location>
    <ligand>
        <name>a divalent metal cation</name>
        <dbReference type="ChEBI" id="CHEBI:60240"/>
        <label>2</label>
    </ligand>
</feature>
<evidence type="ECO:0000313" key="5">
    <source>
        <dbReference type="EMBL" id="KOS07401.1"/>
    </source>
</evidence>
<comment type="caution">
    <text evidence="5">The sequence shown here is derived from an EMBL/GenBank/DDBJ whole genome shotgun (WGS) entry which is preliminary data.</text>
</comment>